<reference evidence="1" key="1">
    <citation type="submission" date="2019-10" db="EMBL/GenBank/DDBJ databases">
        <authorList>
            <person name="Zhang R."/>
            <person name="Pan Y."/>
            <person name="Wang J."/>
            <person name="Ma R."/>
            <person name="Yu S."/>
        </authorList>
    </citation>
    <scope>NUCLEOTIDE SEQUENCE</scope>
    <source>
        <strain evidence="1">LA-IB0</strain>
        <tissue evidence="1">Leaf</tissue>
    </source>
</reference>
<dbReference type="Proteomes" id="UP000826271">
    <property type="component" value="Unassembled WGS sequence"/>
</dbReference>
<sequence>MIEAKSSTRTESAKIRNRRFKKKFSGTSTKLRLSMFGSGYDLELFFLDSAAPKRERAMHVPGWIRRQKVRFRLTIRIPS</sequence>
<protein>
    <submittedName>
        <fullName evidence="1">Uncharacterized protein</fullName>
    </submittedName>
</protein>
<dbReference type="EMBL" id="WHWC01000003">
    <property type="protein sequence ID" value="KAG8386444.1"/>
    <property type="molecule type" value="Genomic_DNA"/>
</dbReference>
<accession>A0AAV6XUU1</accession>
<gene>
    <name evidence="1" type="ORF">BUALT_Bualt03G0149400</name>
</gene>
<proteinExistence type="predicted"/>
<evidence type="ECO:0000313" key="2">
    <source>
        <dbReference type="Proteomes" id="UP000826271"/>
    </source>
</evidence>
<evidence type="ECO:0000313" key="1">
    <source>
        <dbReference type="EMBL" id="KAG8386444.1"/>
    </source>
</evidence>
<dbReference type="AlphaFoldDB" id="A0AAV6XUU1"/>
<name>A0AAV6XUU1_9LAMI</name>
<comment type="caution">
    <text evidence="1">The sequence shown here is derived from an EMBL/GenBank/DDBJ whole genome shotgun (WGS) entry which is preliminary data.</text>
</comment>
<organism evidence="1 2">
    <name type="scientific">Buddleja alternifolia</name>
    <dbReference type="NCBI Taxonomy" id="168488"/>
    <lineage>
        <taxon>Eukaryota</taxon>
        <taxon>Viridiplantae</taxon>
        <taxon>Streptophyta</taxon>
        <taxon>Embryophyta</taxon>
        <taxon>Tracheophyta</taxon>
        <taxon>Spermatophyta</taxon>
        <taxon>Magnoliopsida</taxon>
        <taxon>eudicotyledons</taxon>
        <taxon>Gunneridae</taxon>
        <taxon>Pentapetalae</taxon>
        <taxon>asterids</taxon>
        <taxon>lamiids</taxon>
        <taxon>Lamiales</taxon>
        <taxon>Scrophulariaceae</taxon>
        <taxon>Buddlejeae</taxon>
        <taxon>Buddleja</taxon>
    </lineage>
</organism>
<keyword evidence="2" id="KW-1185">Reference proteome</keyword>